<dbReference type="SUPFAM" id="SSF52540">
    <property type="entry name" value="P-loop containing nucleoside triphosphate hydrolases"/>
    <property type="match status" value="1"/>
</dbReference>
<dbReference type="EMBL" id="SSOP01000354">
    <property type="protein sequence ID" value="KAB5588876.1"/>
    <property type="molecule type" value="Genomic_DNA"/>
</dbReference>
<protein>
    <submittedName>
        <fullName evidence="1">Glycerate 3-kinase</fullName>
    </submittedName>
</protein>
<dbReference type="Gene3D" id="3.40.50.300">
    <property type="entry name" value="P-loop containing nucleotide triphosphate hydrolases"/>
    <property type="match status" value="1"/>
</dbReference>
<dbReference type="AlphaFoldDB" id="A0A5N5QBT2"/>
<comment type="caution">
    <text evidence="1">The sequence shown here is derived from an EMBL/GenBank/DDBJ whole genome shotgun (WGS) entry which is preliminary data.</text>
</comment>
<keyword evidence="1" id="KW-0418">Kinase</keyword>
<keyword evidence="1" id="KW-0808">Transferase</keyword>
<keyword evidence="2" id="KW-1185">Reference proteome</keyword>
<evidence type="ECO:0000313" key="2">
    <source>
        <dbReference type="Proteomes" id="UP000383932"/>
    </source>
</evidence>
<accession>A0A5N5QBT2</accession>
<dbReference type="OrthoDB" id="347435at2759"/>
<dbReference type="PANTHER" id="PTHR10285">
    <property type="entry name" value="URIDINE KINASE"/>
    <property type="match status" value="1"/>
</dbReference>
<dbReference type="InterPro" id="IPR027417">
    <property type="entry name" value="P-loop_NTPase"/>
</dbReference>
<organism evidence="1 2">
    <name type="scientific">Ceratobasidium theobromae</name>
    <dbReference type="NCBI Taxonomy" id="1582974"/>
    <lineage>
        <taxon>Eukaryota</taxon>
        <taxon>Fungi</taxon>
        <taxon>Dikarya</taxon>
        <taxon>Basidiomycota</taxon>
        <taxon>Agaricomycotina</taxon>
        <taxon>Agaricomycetes</taxon>
        <taxon>Cantharellales</taxon>
        <taxon>Ceratobasidiaceae</taxon>
        <taxon>Ceratobasidium</taxon>
    </lineage>
</organism>
<gene>
    <name evidence="1" type="ORF">CTheo_7684</name>
</gene>
<evidence type="ECO:0000313" key="1">
    <source>
        <dbReference type="EMBL" id="KAB5588876.1"/>
    </source>
</evidence>
<dbReference type="GO" id="GO:0016301">
    <property type="term" value="F:kinase activity"/>
    <property type="evidence" value="ECO:0007669"/>
    <property type="project" value="UniProtKB-KW"/>
</dbReference>
<dbReference type="Proteomes" id="UP000383932">
    <property type="component" value="Unassembled WGS sequence"/>
</dbReference>
<reference evidence="1 2" key="1">
    <citation type="journal article" date="2019" name="Fungal Biol. Biotechnol.">
        <title>Draft genome sequence of fastidious pathogen Ceratobasidium theobromae, which causes vascular-streak dieback in Theobroma cacao.</title>
        <authorList>
            <person name="Ali S.S."/>
            <person name="Asman A."/>
            <person name="Shao J."/>
            <person name="Firmansyah A.P."/>
            <person name="Susilo A.W."/>
            <person name="Rosmana A."/>
            <person name="McMahon P."/>
            <person name="Junaid M."/>
            <person name="Guest D."/>
            <person name="Kheng T.Y."/>
            <person name="Meinhardt L.W."/>
            <person name="Bailey B.A."/>
        </authorList>
    </citation>
    <scope>NUCLEOTIDE SEQUENCE [LARGE SCALE GENOMIC DNA]</scope>
    <source>
        <strain evidence="1 2">CT2</strain>
    </source>
</reference>
<name>A0A5N5QBT2_9AGAM</name>
<sequence length="321" mass="36236">MSTPIYPAARICADFVSRALEAPQNDRRPLFIGFQGPQGSGKTTLTNQIKTLLGALPTPAHAIVFSIDDLYLPYSGLVHIAQTHPENALLQGRGLPGTHDPILGAEILERLSYINEKQADQNLVPVSLPVFDKSAYRGFGDRSNETVSVHPPVDVVILEGWCFGFQPLSFEELEMRYNPSGTEEGSKDTSLDGSHIVDELSTSRSRSYFKSHSLKSLADINRNLQNYADLWYRYFTHFIQQVVPENLYAVFDWRLQQEHAMKLNNGGCGMTDEEVHNFVARYMPGYELFQDTIERQENPWIGRGLKIVLDKQRTVIKTGQF</sequence>
<proteinExistence type="predicted"/>